<name>D2VVD9_NAEGR</name>
<dbReference type="InterPro" id="IPR051848">
    <property type="entry name" value="PGIP"/>
</dbReference>
<keyword evidence="3" id="KW-1185">Reference proteome</keyword>
<comment type="subcellular location">
    <subcellularLocation>
        <location evidence="1">Cell envelope</location>
    </subcellularLocation>
</comment>
<organism evidence="3">
    <name type="scientific">Naegleria gruberi</name>
    <name type="common">Amoeba</name>
    <dbReference type="NCBI Taxonomy" id="5762"/>
    <lineage>
        <taxon>Eukaryota</taxon>
        <taxon>Discoba</taxon>
        <taxon>Heterolobosea</taxon>
        <taxon>Tetramitia</taxon>
        <taxon>Eutetramitia</taxon>
        <taxon>Vahlkampfiidae</taxon>
        <taxon>Naegleria</taxon>
    </lineage>
</organism>
<dbReference type="VEuPathDB" id="AmoebaDB:NAEGRDRAFT_72981"/>
<dbReference type="Proteomes" id="UP000006671">
    <property type="component" value="Unassembled WGS sequence"/>
</dbReference>
<accession>D2VVD9</accession>
<dbReference type="PANTHER" id="PTHR48059:SF30">
    <property type="entry name" value="OS06G0587000 PROTEIN"/>
    <property type="match status" value="1"/>
</dbReference>
<dbReference type="Pfam" id="PF00560">
    <property type="entry name" value="LRR_1"/>
    <property type="match status" value="1"/>
</dbReference>
<evidence type="ECO:0000313" key="2">
    <source>
        <dbReference type="EMBL" id="EFC39215.1"/>
    </source>
</evidence>
<dbReference type="InterPro" id="IPR001611">
    <property type="entry name" value="Leu-rich_rpt"/>
</dbReference>
<evidence type="ECO:0000313" key="3">
    <source>
        <dbReference type="Proteomes" id="UP000006671"/>
    </source>
</evidence>
<dbReference type="EMBL" id="GG738901">
    <property type="protein sequence ID" value="EFC39215.1"/>
    <property type="molecule type" value="Genomic_DNA"/>
</dbReference>
<dbReference type="OrthoDB" id="1743210at2759"/>
<dbReference type="RefSeq" id="XP_002671959.1">
    <property type="nucleotide sequence ID" value="XM_002671913.1"/>
</dbReference>
<proteinExistence type="predicted"/>
<dbReference type="PANTHER" id="PTHR48059">
    <property type="entry name" value="POLYGALACTURONASE INHIBITOR 1"/>
    <property type="match status" value="1"/>
</dbReference>
<protein>
    <submittedName>
        <fullName evidence="2">Predicted protein</fullName>
    </submittedName>
</protein>
<dbReference type="AlphaFoldDB" id="D2VVD9"/>
<dbReference type="SUPFAM" id="SSF52058">
    <property type="entry name" value="L domain-like"/>
    <property type="match status" value="1"/>
</dbReference>
<reference evidence="2 3" key="1">
    <citation type="journal article" date="2010" name="Cell">
        <title>The genome of Naegleria gruberi illuminates early eukaryotic versatility.</title>
        <authorList>
            <person name="Fritz-Laylin L.K."/>
            <person name="Prochnik S.E."/>
            <person name="Ginger M.L."/>
            <person name="Dacks J.B."/>
            <person name="Carpenter M.L."/>
            <person name="Field M.C."/>
            <person name="Kuo A."/>
            <person name="Paredez A."/>
            <person name="Chapman J."/>
            <person name="Pham J."/>
            <person name="Shu S."/>
            <person name="Neupane R."/>
            <person name="Cipriano M."/>
            <person name="Mancuso J."/>
            <person name="Tu H."/>
            <person name="Salamov A."/>
            <person name="Lindquist E."/>
            <person name="Shapiro H."/>
            <person name="Lucas S."/>
            <person name="Grigoriev I.V."/>
            <person name="Cande W.Z."/>
            <person name="Fulton C."/>
            <person name="Rokhsar D.S."/>
            <person name="Dawson S.C."/>
        </authorList>
    </citation>
    <scope>NUCLEOTIDE SEQUENCE [LARGE SCALE GENOMIC DNA]</scope>
    <source>
        <strain evidence="2 3">NEG-M</strain>
    </source>
</reference>
<dbReference type="Gene3D" id="3.80.10.10">
    <property type="entry name" value="Ribonuclease Inhibitor"/>
    <property type="match status" value="1"/>
</dbReference>
<gene>
    <name evidence="2" type="ORF">NAEGRDRAFT_72981</name>
</gene>
<evidence type="ECO:0000256" key="1">
    <source>
        <dbReference type="ARBA" id="ARBA00004196"/>
    </source>
</evidence>
<dbReference type="GeneID" id="8853488"/>
<dbReference type="InterPro" id="IPR032675">
    <property type="entry name" value="LRR_dom_sf"/>
</dbReference>
<dbReference type="KEGG" id="ngr:NAEGRDRAFT_72981"/>
<dbReference type="STRING" id="5762.D2VVD9"/>
<dbReference type="InParanoid" id="D2VVD9"/>
<sequence>MQLKQSQLPITRFKAVNKDSRNIERDFLAKFYNATGGRSWMKNEGWNTMGTRDETDYCTWYGVECERSGHYVIALQLINNNLTGSLPTGIVDGLQSLMVFEIALNGLRGEIPEEYGHTTITDIDLSYNQFEGILPHGICNIITCSAHNNPRLKCPKDNCNENHCVMDVCNCGKYSICQNEVDCAGKLCSKCVPSSYSPYIKVCR</sequence>